<name>A0ABS5G8Z3_9BRAD</name>
<accession>A0ABS5G8Z3</accession>
<evidence type="ECO:0000256" key="1">
    <source>
        <dbReference type="SAM" id="SignalP"/>
    </source>
</evidence>
<dbReference type="RefSeq" id="WP_172236920.1">
    <property type="nucleotide sequence ID" value="NZ_JABFDP010000013.1"/>
</dbReference>
<dbReference type="EMBL" id="JAFCLK010000016">
    <property type="protein sequence ID" value="MBR1137794.1"/>
    <property type="molecule type" value="Genomic_DNA"/>
</dbReference>
<organism evidence="2 3">
    <name type="scientific">Bradyrhizobium denitrificans</name>
    <dbReference type="NCBI Taxonomy" id="2734912"/>
    <lineage>
        <taxon>Bacteria</taxon>
        <taxon>Pseudomonadati</taxon>
        <taxon>Pseudomonadota</taxon>
        <taxon>Alphaproteobacteria</taxon>
        <taxon>Hyphomicrobiales</taxon>
        <taxon>Nitrobacteraceae</taxon>
        <taxon>Bradyrhizobium</taxon>
    </lineage>
</organism>
<evidence type="ECO:0000313" key="3">
    <source>
        <dbReference type="Proteomes" id="UP001314635"/>
    </source>
</evidence>
<keyword evidence="1" id="KW-0732">Signal</keyword>
<keyword evidence="3" id="KW-1185">Reference proteome</keyword>
<dbReference type="Proteomes" id="UP001314635">
    <property type="component" value="Unassembled WGS sequence"/>
</dbReference>
<dbReference type="InterPro" id="IPR010994">
    <property type="entry name" value="RuvA_2-like"/>
</dbReference>
<dbReference type="SUPFAM" id="SSF47781">
    <property type="entry name" value="RuvA domain 2-like"/>
    <property type="match status" value="1"/>
</dbReference>
<dbReference type="Pfam" id="PF12836">
    <property type="entry name" value="HHH_3"/>
    <property type="match status" value="1"/>
</dbReference>
<gene>
    <name evidence="2" type="ORF">JQ619_18650</name>
</gene>
<sequence length="106" mass="11752">MMTRRIWLSCALIAAGGTVAAVLVASPEADIQQTPQPGRVVRQAKRLNLNMAPAEELQKLPRLSAASAQAIVEARDKSKFKDWNDFVARRVVPSFAYDEIRILVTF</sequence>
<proteinExistence type="predicted"/>
<dbReference type="Gene3D" id="1.10.150.320">
    <property type="entry name" value="Photosystem II 12 kDa extrinsic protein"/>
    <property type="match status" value="1"/>
</dbReference>
<comment type="caution">
    <text evidence="2">The sequence shown here is derived from an EMBL/GenBank/DDBJ whole genome shotgun (WGS) entry which is preliminary data.</text>
</comment>
<feature type="chain" id="PRO_5047251716" evidence="1">
    <location>
        <begin position="21"/>
        <end position="106"/>
    </location>
</feature>
<reference evidence="3" key="1">
    <citation type="journal article" date="2021" name="ISME J.">
        <title>Evolutionary origin and ecological implication of a unique nif island in free-living Bradyrhizobium lineages.</title>
        <authorList>
            <person name="Tao J."/>
        </authorList>
    </citation>
    <scope>NUCLEOTIDE SEQUENCE [LARGE SCALE GENOMIC DNA]</scope>
    <source>
        <strain evidence="3">SZCCT0094</strain>
    </source>
</reference>
<feature type="signal peptide" evidence="1">
    <location>
        <begin position="1"/>
        <end position="20"/>
    </location>
</feature>
<protein>
    <submittedName>
        <fullName evidence="2">Helix-hairpin-helix domain-containing protein</fullName>
    </submittedName>
</protein>
<evidence type="ECO:0000313" key="2">
    <source>
        <dbReference type="EMBL" id="MBR1137794.1"/>
    </source>
</evidence>